<dbReference type="AlphaFoldDB" id="A0A645IQ04"/>
<accession>A0A645IQ04</accession>
<evidence type="ECO:0000313" key="1">
    <source>
        <dbReference type="EMBL" id="MPN53411.1"/>
    </source>
</evidence>
<name>A0A645IQ04_9ZZZZ</name>
<dbReference type="EMBL" id="VSSQ01120513">
    <property type="protein sequence ID" value="MPN53411.1"/>
    <property type="molecule type" value="Genomic_DNA"/>
</dbReference>
<organism evidence="1">
    <name type="scientific">bioreactor metagenome</name>
    <dbReference type="NCBI Taxonomy" id="1076179"/>
    <lineage>
        <taxon>unclassified sequences</taxon>
        <taxon>metagenomes</taxon>
        <taxon>ecological metagenomes</taxon>
    </lineage>
</organism>
<protein>
    <submittedName>
        <fullName evidence="1">Uncharacterized protein</fullName>
    </submittedName>
</protein>
<sequence>MVDAILQDGRHIDKILFRAIRAGQAGDFLSTAAGQALQVLLGEHLENPVRQLFPRHQKHHIALIQNQYL</sequence>
<gene>
    <name evidence="1" type="ORF">SDC9_201075</name>
</gene>
<comment type="caution">
    <text evidence="1">The sequence shown here is derived from an EMBL/GenBank/DDBJ whole genome shotgun (WGS) entry which is preliminary data.</text>
</comment>
<proteinExistence type="predicted"/>
<reference evidence="1" key="1">
    <citation type="submission" date="2019-08" db="EMBL/GenBank/DDBJ databases">
        <authorList>
            <person name="Kucharzyk K."/>
            <person name="Murdoch R.W."/>
            <person name="Higgins S."/>
            <person name="Loffler F."/>
        </authorList>
    </citation>
    <scope>NUCLEOTIDE SEQUENCE</scope>
</reference>